<reference evidence="2" key="1">
    <citation type="journal article" date="2021" name="Microb. Physiol.">
        <title>Proteogenomic Insights into the Physiology of Marine, Sulfate-Reducing, Filamentous Desulfonema limicola and Desulfonema magnum.</title>
        <authorList>
            <person name="Schnaars V."/>
            <person name="Wohlbrand L."/>
            <person name="Scheve S."/>
            <person name="Hinrichs C."/>
            <person name="Reinhardt R."/>
            <person name="Rabus R."/>
        </authorList>
    </citation>
    <scope>NUCLEOTIDE SEQUENCE</scope>
    <source>
        <strain evidence="2">4be13</strain>
    </source>
</reference>
<feature type="domain" description="HTH cro/C1-type" evidence="1">
    <location>
        <begin position="72"/>
        <end position="125"/>
    </location>
</feature>
<dbReference type="RefSeq" id="WP_207683548.1">
    <property type="nucleotide sequence ID" value="NZ_CP061800.1"/>
</dbReference>
<sequence length="126" mass="13884">MSVAKKIGHPELYPLKAIKNQEEYEAALISMEVVFDKTEGPLADYAETLSILIGHYEDTHFPITGASGTGVLEFLMEQNDLKAQDLADIFGSETAVSEILHGECPLNLNHIKLLAKHFNVEPATFV</sequence>
<dbReference type="KEGG" id="dmm:dnm_050930"/>
<dbReference type="SMART" id="SM00530">
    <property type="entry name" value="HTH_XRE"/>
    <property type="match status" value="1"/>
</dbReference>
<dbReference type="GO" id="GO:0006355">
    <property type="term" value="P:regulation of DNA-templated transcription"/>
    <property type="evidence" value="ECO:0007669"/>
    <property type="project" value="InterPro"/>
</dbReference>
<dbReference type="Proteomes" id="UP000663722">
    <property type="component" value="Chromosome"/>
</dbReference>
<name>A0A975BP40_9BACT</name>
<dbReference type="InterPro" id="IPR010982">
    <property type="entry name" value="Lambda_DNA-bd_dom_sf"/>
</dbReference>
<organism evidence="2 3">
    <name type="scientific">Desulfonema magnum</name>
    <dbReference type="NCBI Taxonomy" id="45655"/>
    <lineage>
        <taxon>Bacteria</taxon>
        <taxon>Pseudomonadati</taxon>
        <taxon>Thermodesulfobacteriota</taxon>
        <taxon>Desulfobacteria</taxon>
        <taxon>Desulfobacterales</taxon>
        <taxon>Desulfococcaceae</taxon>
        <taxon>Desulfonema</taxon>
    </lineage>
</organism>
<evidence type="ECO:0000313" key="3">
    <source>
        <dbReference type="Proteomes" id="UP000663722"/>
    </source>
</evidence>
<protein>
    <submittedName>
        <fullName evidence="2">HTH domain-containing protein</fullName>
    </submittedName>
</protein>
<accession>A0A975BP40</accession>
<dbReference type="EMBL" id="CP061800">
    <property type="protein sequence ID" value="QTA89046.1"/>
    <property type="molecule type" value="Genomic_DNA"/>
</dbReference>
<evidence type="ECO:0000259" key="1">
    <source>
        <dbReference type="PROSITE" id="PS50943"/>
    </source>
</evidence>
<dbReference type="SUPFAM" id="SSF47413">
    <property type="entry name" value="lambda repressor-like DNA-binding domains"/>
    <property type="match status" value="1"/>
</dbReference>
<evidence type="ECO:0000313" key="2">
    <source>
        <dbReference type="EMBL" id="QTA89046.1"/>
    </source>
</evidence>
<dbReference type="PANTHER" id="PTHR40455:SF1">
    <property type="entry name" value="ANTITOXIN HIGA"/>
    <property type="match status" value="1"/>
</dbReference>
<dbReference type="InterPro" id="IPR001387">
    <property type="entry name" value="Cro/C1-type_HTH"/>
</dbReference>
<dbReference type="AlphaFoldDB" id="A0A975BP40"/>
<keyword evidence="3" id="KW-1185">Reference proteome</keyword>
<dbReference type="PANTHER" id="PTHR40455">
    <property type="entry name" value="ANTITOXIN HIGA"/>
    <property type="match status" value="1"/>
</dbReference>
<dbReference type="GO" id="GO:0001046">
    <property type="term" value="F:core promoter sequence-specific DNA binding"/>
    <property type="evidence" value="ECO:0007669"/>
    <property type="project" value="TreeGrafter"/>
</dbReference>
<dbReference type="PROSITE" id="PS50943">
    <property type="entry name" value="HTH_CROC1"/>
    <property type="match status" value="1"/>
</dbReference>
<gene>
    <name evidence="2" type="ORF">dnm_050930</name>
</gene>
<proteinExistence type="predicted"/>
<dbReference type="InterPro" id="IPR039060">
    <property type="entry name" value="Antitox_HigA"/>
</dbReference>
<dbReference type="CDD" id="cd00093">
    <property type="entry name" value="HTH_XRE"/>
    <property type="match status" value="1"/>
</dbReference>